<evidence type="ECO:0000313" key="3">
    <source>
        <dbReference type="Proteomes" id="UP000197269"/>
    </source>
</evidence>
<dbReference type="RefSeq" id="WP_141098810.1">
    <property type="nucleotide sequence ID" value="NZ_MXPU01000023.1"/>
</dbReference>
<evidence type="ECO:0000313" key="2">
    <source>
        <dbReference type="EMBL" id="OWO91590.1"/>
    </source>
</evidence>
<organism evidence="2 3">
    <name type="scientific">Rhizobium esperanzae</name>
    <dbReference type="NCBI Taxonomy" id="1967781"/>
    <lineage>
        <taxon>Bacteria</taxon>
        <taxon>Pseudomonadati</taxon>
        <taxon>Pseudomonadota</taxon>
        <taxon>Alphaproteobacteria</taxon>
        <taxon>Hyphomicrobiales</taxon>
        <taxon>Rhizobiaceae</taxon>
        <taxon>Rhizobium/Agrobacterium group</taxon>
        <taxon>Rhizobium</taxon>
    </lineage>
</organism>
<gene>
    <name evidence="2" type="ORF">B5E41_26770</name>
</gene>
<comment type="caution">
    <text evidence="2">The sequence shown here is derived from an EMBL/GenBank/DDBJ whole genome shotgun (WGS) entry which is preliminary data.</text>
</comment>
<dbReference type="EMBL" id="MXPU01000023">
    <property type="protein sequence ID" value="OWO91590.1"/>
    <property type="molecule type" value="Genomic_DNA"/>
</dbReference>
<dbReference type="Proteomes" id="UP000197269">
    <property type="component" value="Unassembled WGS sequence"/>
</dbReference>
<sequence>MANVEMQNALSSANQVRRHSSGSFLPLLQEPPRITPNTSHNPFGSPQKLNNHYSNFPILGFSKVNGAVGMRDGVLLAAKSYRKYEGSISFQREHYVQLIGVSIVFRTNSFTKRTARMLSMGEVVSLALSITLSKLTSYFLGPGRVKMEGFGKGN</sequence>
<reference evidence="2 3" key="1">
    <citation type="submission" date="2017-03" db="EMBL/GenBank/DDBJ databases">
        <title>Genome of strain Rhizobium sp. CNPSo 668.</title>
        <authorList>
            <person name="Ribeiro R."/>
        </authorList>
    </citation>
    <scope>NUCLEOTIDE SEQUENCE [LARGE SCALE GENOMIC DNA]</scope>
    <source>
        <strain evidence="2 3">CNPSo 668</strain>
    </source>
</reference>
<evidence type="ECO:0000256" key="1">
    <source>
        <dbReference type="SAM" id="MobiDB-lite"/>
    </source>
</evidence>
<feature type="compositionally biased region" description="Polar residues" evidence="1">
    <location>
        <begin position="35"/>
        <end position="46"/>
    </location>
</feature>
<protein>
    <submittedName>
        <fullName evidence="2">Uncharacterized protein</fullName>
    </submittedName>
</protein>
<feature type="region of interest" description="Disordered" evidence="1">
    <location>
        <begin position="25"/>
        <end position="46"/>
    </location>
</feature>
<accession>A0A2D0AAN1</accession>
<proteinExistence type="predicted"/>
<name>A0A2D0AAN1_9HYPH</name>
<dbReference type="AlphaFoldDB" id="A0A2D0AAN1"/>